<dbReference type="EMBL" id="MCFD01000005">
    <property type="protein sequence ID" value="ORX70936.1"/>
    <property type="molecule type" value="Genomic_DNA"/>
</dbReference>
<dbReference type="Proteomes" id="UP000193922">
    <property type="component" value="Unassembled WGS sequence"/>
</dbReference>
<name>A0A1Y1WCH8_9FUNG</name>
<dbReference type="InterPro" id="IPR019775">
    <property type="entry name" value="WD40_repeat_CS"/>
</dbReference>
<protein>
    <submittedName>
        <fullName evidence="6">WD40 repeat-like protein</fullName>
    </submittedName>
</protein>
<dbReference type="STRING" id="61395.A0A1Y1WCH8"/>
<evidence type="ECO:0000313" key="7">
    <source>
        <dbReference type="Proteomes" id="UP000193922"/>
    </source>
</evidence>
<dbReference type="Gene3D" id="2.130.10.10">
    <property type="entry name" value="YVTN repeat-like/Quinoprotein amine dehydrogenase"/>
    <property type="match status" value="1"/>
</dbReference>
<evidence type="ECO:0000256" key="2">
    <source>
        <dbReference type="ARBA" id="ARBA00022574"/>
    </source>
</evidence>
<accession>A0A1Y1WCH8</accession>
<comment type="subcellular location">
    <subcellularLocation>
        <location evidence="1">Nucleus</location>
    </subcellularLocation>
</comment>
<dbReference type="AlphaFoldDB" id="A0A1Y1WCH8"/>
<dbReference type="SUPFAM" id="SSF50978">
    <property type="entry name" value="WD40 repeat-like"/>
    <property type="match status" value="1"/>
</dbReference>
<dbReference type="PANTHER" id="PTHR22652:SF0">
    <property type="entry name" value="NUCLEOPORIN NUP43"/>
    <property type="match status" value="1"/>
</dbReference>
<keyword evidence="2 5" id="KW-0853">WD repeat</keyword>
<proteinExistence type="predicted"/>
<dbReference type="OrthoDB" id="427795at2759"/>
<dbReference type="InterPro" id="IPR036322">
    <property type="entry name" value="WD40_repeat_dom_sf"/>
</dbReference>
<feature type="repeat" description="WD" evidence="5">
    <location>
        <begin position="214"/>
        <end position="236"/>
    </location>
</feature>
<dbReference type="PROSITE" id="PS50082">
    <property type="entry name" value="WD_REPEATS_2"/>
    <property type="match status" value="1"/>
</dbReference>
<keyword evidence="7" id="KW-1185">Reference proteome</keyword>
<dbReference type="Pfam" id="PF00400">
    <property type="entry name" value="WD40"/>
    <property type="match status" value="2"/>
</dbReference>
<gene>
    <name evidence="6" type="ORF">DL89DRAFT_267041</name>
</gene>
<keyword evidence="3" id="KW-0677">Repeat</keyword>
<dbReference type="SMART" id="SM00320">
    <property type="entry name" value="WD40"/>
    <property type="match status" value="5"/>
</dbReference>
<keyword evidence="4" id="KW-0539">Nucleus</keyword>
<dbReference type="GeneID" id="63803986"/>
<dbReference type="InterPro" id="IPR015943">
    <property type="entry name" value="WD40/YVTN_repeat-like_dom_sf"/>
</dbReference>
<dbReference type="PANTHER" id="PTHR22652">
    <property type="entry name" value="NUCLEOPORIN NUP43"/>
    <property type="match status" value="1"/>
</dbReference>
<evidence type="ECO:0000313" key="6">
    <source>
        <dbReference type="EMBL" id="ORX70936.1"/>
    </source>
</evidence>
<evidence type="ECO:0000256" key="3">
    <source>
        <dbReference type="ARBA" id="ARBA00022737"/>
    </source>
</evidence>
<dbReference type="PROSITE" id="PS00678">
    <property type="entry name" value="WD_REPEATS_1"/>
    <property type="match status" value="1"/>
</dbReference>
<organism evidence="6 7">
    <name type="scientific">Linderina pennispora</name>
    <dbReference type="NCBI Taxonomy" id="61395"/>
    <lineage>
        <taxon>Eukaryota</taxon>
        <taxon>Fungi</taxon>
        <taxon>Fungi incertae sedis</taxon>
        <taxon>Zoopagomycota</taxon>
        <taxon>Kickxellomycotina</taxon>
        <taxon>Kickxellomycetes</taxon>
        <taxon>Kickxellales</taxon>
        <taxon>Kickxellaceae</taxon>
        <taxon>Linderina</taxon>
    </lineage>
</organism>
<dbReference type="GO" id="GO:0031080">
    <property type="term" value="C:nuclear pore outer ring"/>
    <property type="evidence" value="ECO:0007669"/>
    <property type="project" value="TreeGrafter"/>
</dbReference>
<evidence type="ECO:0000256" key="5">
    <source>
        <dbReference type="PROSITE-ProRule" id="PRU00221"/>
    </source>
</evidence>
<dbReference type="RefSeq" id="XP_040744515.1">
    <property type="nucleotide sequence ID" value="XM_040887338.1"/>
</dbReference>
<comment type="caution">
    <text evidence="6">The sequence shown here is derived from an EMBL/GenBank/DDBJ whole genome shotgun (WGS) entry which is preliminary data.</text>
</comment>
<evidence type="ECO:0000256" key="1">
    <source>
        <dbReference type="ARBA" id="ARBA00004123"/>
    </source>
</evidence>
<reference evidence="6 7" key="1">
    <citation type="submission" date="2016-07" db="EMBL/GenBank/DDBJ databases">
        <title>Pervasive Adenine N6-methylation of Active Genes in Fungi.</title>
        <authorList>
            <consortium name="DOE Joint Genome Institute"/>
            <person name="Mondo S.J."/>
            <person name="Dannebaum R.O."/>
            <person name="Kuo R.C."/>
            <person name="Labutti K."/>
            <person name="Haridas S."/>
            <person name="Kuo A."/>
            <person name="Salamov A."/>
            <person name="Ahrendt S.R."/>
            <person name="Lipzen A."/>
            <person name="Sullivan W."/>
            <person name="Andreopoulos W.B."/>
            <person name="Clum A."/>
            <person name="Lindquist E."/>
            <person name="Daum C."/>
            <person name="Ramamoorthy G.K."/>
            <person name="Gryganskyi A."/>
            <person name="Culley D."/>
            <person name="Magnuson J.K."/>
            <person name="James T.Y."/>
            <person name="O'Malley M.A."/>
            <person name="Stajich J.E."/>
            <person name="Spatafora J.W."/>
            <person name="Visel A."/>
            <person name="Grigoriev I.V."/>
        </authorList>
    </citation>
    <scope>NUCLEOTIDE SEQUENCE [LARGE SCALE GENOMIC DNA]</scope>
    <source>
        <strain evidence="6 7">ATCC 12442</strain>
    </source>
</reference>
<dbReference type="InterPro" id="IPR001680">
    <property type="entry name" value="WD40_rpt"/>
</dbReference>
<sequence>MDSLLIQTPHAGSAYNDTDLYFVTGSSATVAELSLWATPNPDFAQQPTKPTEAFATPAGCDISVAATARAIATGSSHGTVSVYRIDTDSTQPLELSESITAHRYTNGELAVCTGIAVQPAPAMDIEIASCGEDGRVAFAPISRLAALQMYDVDSTVITGICWTTPQQIAVSTRTSQVKLVDRRSPGDIAAAFVKLADSVAFECVNVHPSQPHRIATGTDDGSVMIWDIRNPKEPQTEAFGVHSANVWSVQFHPGDCNKVVSCSDDATIAVTGWAGGSGEHSVHTLTNSLNVMSVNCFDICPFTKTSLLVAGSDSGSILLDSRRE</sequence>
<evidence type="ECO:0000256" key="4">
    <source>
        <dbReference type="ARBA" id="ARBA00023242"/>
    </source>
</evidence>